<reference evidence="2 3" key="1">
    <citation type="journal article" date="2019" name="Nat. Ecol. Evol.">
        <title>Megaphylogeny resolves global patterns of mushroom evolution.</title>
        <authorList>
            <person name="Varga T."/>
            <person name="Krizsan K."/>
            <person name="Foldi C."/>
            <person name="Dima B."/>
            <person name="Sanchez-Garcia M."/>
            <person name="Sanchez-Ramirez S."/>
            <person name="Szollosi G.J."/>
            <person name="Szarkandi J.G."/>
            <person name="Papp V."/>
            <person name="Albert L."/>
            <person name="Andreopoulos W."/>
            <person name="Angelini C."/>
            <person name="Antonin V."/>
            <person name="Barry K.W."/>
            <person name="Bougher N.L."/>
            <person name="Buchanan P."/>
            <person name="Buyck B."/>
            <person name="Bense V."/>
            <person name="Catcheside P."/>
            <person name="Chovatia M."/>
            <person name="Cooper J."/>
            <person name="Damon W."/>
            <person name="Desjardin D."/>
            <person name="Finy P."/>
            <person name="Geml J."/>
            <person name="Haridas S."/>
            <person name="Hughes K."/>
            <person name="Justo A."/>
            <person name="Karasinski D."/>
            <person name="Kautmanova I."/>
            <person name="Kiss B."/>
            <person name="Kocsube S."/>
            <person name="Kotiranta H."/>
            <person name="LaButti K.M."/>
            <person name="Lechner B.E."/>
            <person name="Liimatainen K."/>
            <person name="Lipzen A."/>
            <person name="Lukacs Z."/>
            <person name="Mihaltcheva S."/>
            <person name="Morgado L.N."/>
            <person name="Niskanen T."/>
            <person name="Noordeloos M.E."/>
            <person name="Ohm R.A."/>
            <person name="Ortiz-Santana B."/>
            <person name="Ovrebo C."/>
            <person name="Racz N."/>
            <person name="Riley R."/>
            <person name="Savchenko A."/>
            <person name="Shiryaev A."/>
            <person name="Soop K."/>
            <person name="Spirin V."/>
            <person name="Szebenyi C."/>
            <person name="Tomsovsky M."/>
            <person name="Tulloss R.E."/>
            <person name="Uehling J."/>
            <person name="Grigoriev I.V."/>
            <person name="Vagvolgyi C."/>
            <person name="Papp T."/>
            <person name="Martin F.M."/>
            <person name="Miettinen O."/>
            <person name="Hibbett D.S."/>
            <person name="Nagy L.G."/>
        </authorList>
    </citation>
    <scope>NUCLEOTIDE SEQUENCE [LARGE SCALE GENOMIC DNA]</scope>
    <source>
        <strain evidence="2 3">CBS 166.37</strain>
    </source>
</reference>
<evidence type="ECO:0000313" key="2">
    <source>
        <dbReference type="EMBL" id="TFK33652.1"/>
    </source>
</evidence>
<keyword evidence="1" id="KW-0472">Membrane</keyword>
<name>A0A5C3LLS8_9AGAR</name>
<evidence type="ECO:0000256" key="1">
    <source>
        <dbReference type="SAM" id="Phobius"/>
    </source>
</evidence>
<sequence>MVSMKSHPQSAPSSNDFTLYNYPFTFLFHSLFPLSCPPLFRGLGFFISVNSLAIALTSLLHTCPNLLSFKMDPNRYEPSHFWSHKMYY</sequence>
<evidence type="ECO:0000313" key="3">
    <source>
        <dbReference type="Proteomes" id="UP000308652"/>
    </source>
</evidence>
<dbReference type="Proteomes" id="UP000308652">
    <property type="component" value="Unassembled WGS sequence"/>
</dbReference>
<dbReference type="AlphaFoldDB" id="A0A5C3LLS8"/>
<proteinExistence type="predicted"/>
<gene>
    <name evidence="2" type="ORF">BDQ12DRAFT_690856</name>
</gene>
<protein>
    <submittedName>
        <fullName evidence="2">Uncharacterized protein</fullName>
    </submittedName>
</protein>
<feature type="transmembrane region" description="Helical" evidence="1">
    <location>
        <begin position="39"/>
        <end position="60"/>
    </location>
</feature>
<keyword evidence="3" id="KW-1185">Reference proteome</keyword>
<organism evidence="2 3">
    <name type="scientific">Crucibulum laeve</name>
    <dbReference type="NCBI Taxonomy" id="68775"/>
    <lineage>
        <taxon>Eukaryota</taxon>
        <taxon>Fungi</taxon>
        <taxon>Dikarya</taxon>
        <taxon>Basidiomycota</taxon>
        <taxon>Agaricomycotina</taxon>
        <taxon>Agaricomycetes</taxon>
        <taxon>Agaricomycetidae</taxon>
        <taxon>Agaricales</taxon>
        <taxon>Agaricineae</taxon>
        <taxon>Nidulariaceae</taxon>
        <taxon>Crucibulum</taxon>
    </lineage>
</organism>
<keyword evidence="1" id="KW-0812">Transmembrane</keyword>
<dbReference type="EMBL" id="ML213644">
    <property type="protein sequence ID" value="TFK33652.1"/>
    <property type="molecule type" value="Genomic_DNA"/>
</dbReference>
<accession>A0A5C3LLS8</accession>
<keyword evidence="1" id="KW-1133">Transmembrane helix</keyword>